<dbReference type="CDD" id="cd19410">
    <property type="entry name" value="HK9-like_sensor"/>
    <property type="match status" value="1"/>
</dbReference>
<sequence>MWINALAQRATGLPMPALGRRTARRIAIWFSLFLVCLAAIVSLHLTQGMAGQLRDITQAYFVRDTARELGNALSQAEASQRGYMLTADAQFLEPYHAAAASVDSLVTSLLGLTADDPAQAARVESITSDIAGKMSEMAHTIDLVTANRTEDAQTLTETGMGARLMSEVRRTLDTFIAEENEKLTQRNQAINQSRIWLVGTIIAALAAAVCLAYALMARTQKQVNAMTQRHRGLIYQNEALEAEVAERTRAIEEARAHAERERQRVEALLQDSSHRIGNSLATVSSLLALQLMRTRSEEVRTALEAARMRVHAIASAHRRLRLGDDLDTASADEFLSAVLEDISTTQAEAGRIEIEGRIESIEVSARDATTLGILVAEFVTNALKHGYPEGRPGRVQVELFRDEAGVPTLRVSDDGVGLSEVQGEGLGTVIIRQLSSQFGGTPLYSRGTDGGVSVVVALPELTKSPPTTVRSALE</sequence>
<keyword evidence="5" id="KW-0547">Nucleotide-binding</keyword>
<keyword evidence="6 11" id="KW-0418">Kinase</keyword>
<dbReference type="InterPro" id="IPR007891">
    <property type="entry name" value="CHASE3"/>
</dbReference>
<dbReference type="PANTHER" id="PTHR41523:SF8">
    <property type="entry name" value="ETHYLENE RESPONSE SENSOR PROTEIN"/>
    <property type="match status" value="1"/>
</dbReference>
<evidence type="ECO:0000256" key="5">
    <source>
        <dbReference type="ARBA" id="ARBA00022741"/>
    </source>
</evidence>
<keyword evidence="9" id="KW-0472">Membrane</keyword>
<evidence type="ECO:0000256" key="9">
    <source>
        <dbReference type="SAM" id="Phobius"/>
    </source>
</evidence>
<keyword evidence="9" id="KW-1133">Transmembrane helix</keyword>
<accession>A0A1I7N400</accession>
<keyword evidence="8" id="KW-0175">Coiled coil</keyword>
<evidence type="ECO:0000256" key="6">
    <source>
        <dbReference type="ARBA" id="ARBA00022777"/>
    </source>
</evidence>
<evidence type="ECO:0000256" key="2">
    <source>
        <dbReference type="ARBA" id="ARBA00012438"/>
    </source>
</evidence>
<gene>
    <name evidence="11" type="ORF">SAMN05216456_0723</name>
</gene>
<dbReference type="GO" id="GO:0004673">
    <property type="term" value="F:protein histidine kinase activity"/>
    <property type="evidence" value="ECO:0007669"/>
    <property type="project" value="UniProtKB-EC"/>
</dbReference>
<feature type="transmembrane region" description="Helical" evidence="9">
    <location>
        <begin position="195"/>
        <end position="216"/>
    </location>
</feature>
<dbReference type="Pfam" id="PF02518">
    <property type="entry name" value="HATPase_c"/>
    <property type="match status" value="1"/>
</dbReference>
<dbReference type="SMART" id="SM00387">
    <property type="entry name" value="HATPase_c"/>
    <property type="match status" value="1"/>
</dbReference>
<dbReference type="SUPFAM" id="SSF55874">
    <property type="entry name" value="ATPase domain of HSP90 chaperone/DNA topoisomerase II/histidine kinase"/>
    <property type="match status" value="1"/>
</dbReference>
<feature type="coiled-coil region" evidence="8">
    <location>
        <begin position="237"/>
        <end position="275"/>
    </location>
</feature>
<organism evidence="11 12">
    <name type="scientific">Devosia crocina</name>
    <dbReference type="NCBI Taxonomy" id="429728"/>
    <lineage>
        <taxon>Bacteria</taxon>
        <taxon>Pseudomonadati</taxon>
        <taxon>Pseudomonadota</taxon>
        <taxon>Alphaproteobacteria</taxon>
        <taxon>Hyphomicrobiales</taxon>
        <taxon>Devosiaceae</taxon>
        <taxon>Devosia</taxon>
    </lineage>
</organism>
<reference evidence="11 12" key="1">
    <citation type="submission" date="2016-10" db="EMBL/GenBank/DDBJ databases">
        <authorList>
            <person name="de Groot N.N."/>
        </authorList>
    </citation>
    <scope>NUCLEOTIDE SEQUENCE [LARGE SCALE GENOMIC DNA]</scope>
    <source>
        <strain evidence="11 12">IPL20</strain>
    </source>
</reference>
<keyword evidence="4" id="KW-0808">Transferase</keyword>
<dbReference type="Gene3D" id="3.30.565.10">
    <property type="entry name" value="Histidine kinase-like ATPase, C-terminal domain"/>
    <property type="match status" value="1"/>
</dbReference>
<dbReference type="STRING" id="429728.SAMN05216456_0723"/>
<dbReference type="PROSITE" id="PS50109">
    <property type="entry name" value="HIS_KIN"/>
    <property type="match status" value="1"/>
</dbReference>
<comment type="catalytic activity">
    <reaction evidence="1">
        <text>ATP + protein L-histidine = ADP + protein N-phospho-L-histidine.</text>
        <dbReference type="EC" id="2.7.13.3"/>
    </reaction>
</comment>
<keyword evidence="9" id="KW-0812">Transmembrane</keyword>
<dbReference type="InterPro" id="IPR005467">
    <property type="entry name" value="His_kinase_dom"/>
</dbReference>
<evidence type="ECO:0000256" key="4">
    <source>
        <dbReference type="ARBA" id="ARBA00022679"/>
    </source>
</evidence>
<dbReference type="InterPro" id="IPR011495">
    <property type="entry name" value="Sig_transdc_His_kin_sub2_dim/P"/>
</dbReference>
<evidence type="ECO:0000313" key="11">
    <source>
        <dbReference type="EMBL" id="SFV29313.1"/>
    </source>
</evidence>
<keyword evidence="12" id="KW-1185">Reference proteome</keyword>
<evidence type="ECO:0000256" key="7">
    <source>
        <dbReference type="ARBA" id="ARBA00022840"/>
    </source>
</evidence>
<dbReference type="AlphaFoldDB" id="A0A1I7N400"/>
<proteinExistence type="predicted"/>
<protein>
    <recommendedName>
        <fullName evidence="2">histidine kinase</fullName>
        <ecNumber evidence="2">2.7.13.3</ecNumber>
    </recommendedName>
</protein>
<evidence type="ECO:0000256" key="3">
    <source>
        <dbReference type="ARBA" id="ARBA00022553"/>
    </source>
</evidence>
<dbReference type="EMBL" id="FPCK01000001">
    <property type="protein sequence ID" value="SFV29313.1"/>
    <property type="molecule type" value="Genomic_DNA"/>
</dbReference>
<dbReference type="InterPro" id="IPR036890">
    <property type="entry name" value="HATPase_C_sf"/>
</dbReference>
<dbReference type="PANTHER" id="PTHR41523">
    <property type="entry name" value="TWO-COMPONENT SYSTEM SENSOR PROTEIN"/>
    <property type="match status" value="1"/>
</dbReference>
<evidence type="ECO:0000259" key="10">
    <source>
        <dbReference type="PROSITE" id="PS50109"/>
    </source>
</evidence>
<evidence type="ECO:0000313" key="12">
    <source>
        <dbReference type="Proteomes" id="UP000199074"/>
    </source>
</evidence>
<evidence type="ECO:0000256" key="1">
    <source>
        <dbReference type="ARBA" id="ARBA00000085"/>
    </source>
</evidence>
<dbReference type="Pfam" id="PF05227">
    <property type="entry name" value="CHASE3"/>
    <property type="match status" value="1"/>
</dbReference>
<dbReference type="InterPro" id="IPR003594">
    <property type="entry name" value="HATPase_dom"/>
</dbReference>
<name>A0A1I7N400_9HYPH</name>
<evidence type="ECO:0000256" key="8">
    <source>
        <dbReference type="SAM" id="Coils"/>
    </source>
</evidence>
<feature type="transmembrane region" description="Helical" evidence="9">
    <location>
        <begin position="26"/>
        <end position="45"/>
    </location>
</feature>
<keyword evidence="3" id="KW-0597">Phosphoprotein</keyword>
<dbReference type="EC" id="2.7.13.3" evidence="2"/>
<keyword evidence="7" id="KW-0067">ATP-binding</keyword>
<dbReference type="Pfam" id="PF07568">
    <property type="entry name" value="HisKA_2"/>
    <property type="match status" value="1"/>
</dbReference>
<feature type="domain" description="Histidine kinase" evidence="10">
    <location>
        <begin position="271"/>
        <end position="462"/>
    </location>
</feature>
<dbReference type="Proteomes" id="UP000199074">
    <property type="component" value="Unassembled WGS sequence"/>
</dbReference>
<dbReference type="GO" id="GO:0005524">
    <property type="term" value="F:ATP binding"/>
    <property type="evidence" value="ECO:0007669"/>
    <property type="project" value="UniProtKB-KW"/>
</dbReference>